<evidence type="ECO:0000313" key="2">
    <source>
        <dbReference type="Proteomes" id="UP000002316"/>
    </source>
</evidence>
<accession>C9ZV63</accession>
<dbReference type="RefSeq" id="XP_011775578.1">
    <property type="nucleotide sequence ID" value="XM_011777276.1"/>
</dbReference>
<reference evidence="2" key="1">
    <citation type="journal article" date="2010" name="PLoS Negl. Trop. Dis.">
        <title>The genome sequence of Trypanosoma brucei gambiense, causative agent of chronic human african trypanosomiasis.</title>
        <authorList>
            <person name="Jackson A.P."/>
            <person name="Sanders M."/>
            <person name="Berry A."/>
            <person name="McQuillan J."/>
            <person name="Aslett M.A."/>
            <person name="Quail M.A."/>
            <person name="Chukualim B."/>
            <person name="Capewell P."/>
            <person name="MacLeod A."/>
            <person name="Melville S.E."/>
            <person name="Gibson W."/>
            <person name="Barry J.D."/>
            <person name="Berriman M."/>
            <person name="Hertz-Fowler C."/>
        </authorList>
    </citation>
    <scope>NUCLEOTIDE SEQUENCE [LARGE SCALE GENOMIC DNA]</scope>
    <source>
        <strain evidence="2">MHOM/CI/86/DAL972</strain>
    </source>
</reference>
<dbReference type="KEGG" id="tbg:TbgDal_VIII2490"/>
<dbReference type="AlphaFoldDB" id="C9ZV63"/>
<sequence length="143" mass="16281">MRGNVMNLYPPLEAPVLAPCRGVCFGRCCFFFVAGVALHYPSHCSLYSDIPSYVGLEHLRKRYDRIHIASFLMFYSFRYLVTFKGKNTFDFTDARLTPLLTVGRSNRATGFLTNRGVYPGAVMLQKMVSTRRIIAIQNRSAVR</sequence>
<organism evidence="1 2">
    <name type="scientific">Trypanosoma brucei gambiense (strain MHOM/CI/86/DAL972)</name>
    <dbReference type="NCBI Taxonomy" id="679716"/>
    <lineage>
        <taxon>Eukaryota</taxon>
        <taxon>Discoba</taxon>
        <taxon>Euglenozoa</taxon>
        <taxon>Kinetoplastea</taxon>
        <taxon>Metakinetoplastina</taxon>
        <taxon>Trypanosomatida</taxon>
        <taxon>Trypanosomatidae</taxon>
        <taxon>Trypanosoma</taxon>
    </lineage>
</organism>
<protein>
    <submittedName>
        <fullName evidence="1">T. brucei spp.-specific protein</fullName>
    </submittedName>
</protein>
<name>C9ZV63_TRYB9</name>
<gene>
    <name evidence="1" type="ORF">TbgDal_VIII2490</name>
</gene>
<evidence type="ECO:0000313" key="1">
    <source>
        <dbReference type="EMBL" id="CBH13301.1"/>
    </source>
</evidence>
<dbReference type="VEuPathDB" id="TriTrypDB:Tbg972.8.2490"/>
<proteinExistence type="predicted"/>
<dbReference type="Proteomes" id="UP000002316">
    <property type="component" value="Chromosome 8"/>
</dbReference>
<dbReference type="EMBL" id="FN554971">
    <property type="protein sequence ID" value="CBH13301.1"/>
    <property type="molecule type" value="Genomic_DNA"/>
</dbReference>
<dbReference type="GeneID" id="23863423"/>